<sequence>MSITSVSGTQSPPLEATGEDKPMGASSVESAQKGAEVEVVPDKEQRKQYFDSTEHDQSNSKPRKGEGVMGQSLADALEKRT</sequence>
<dbReference type="AlphaFoldDB" id="A0A9W8ZYV5"/>
<evidence type="ECO:0000256" key="1">
    <source>
        <dbReference type="SAM" id="MobiDB-lite"/>
    </source>
</evidence>
<feature type="compositionally biased region" description="Basic and acidic residues" evidence="1">
    <location>
        <begin position="40"/>
        <end position="66"/>
    </location>
</feature>
<name>A0A9W8ZYV5_9AGAR</name>
<gene>
    <name evidence="2" type="ORF">C8J55DRAFT_563890</name>
</gene>
<feature type="region of interest" description="Disordered" evidence="1">
    <location>
        <begin position="1"/>
        <end position="81"/>
    </location>
</feature>
<accession>A0A9W8ZYV5</accession>
<proteinExistence type="predicted"/>
<dbReference type="Proteomes" id="UP001150238">
    <property type="component" value="Unassembled WGS sequence"/>
</dbReference>
<reference evidence="2" key="1">
    <citation type="submission" date="2022-08" db="EMBL/GenBank/DDBJ databases">
        <authorList>
            <consortium name="DOE Joint Genome Institute"/>
            <person name="Min B."/>
            <person name="Riley R."/>
            <person name="Sierra-Patev S."/>
            <person name="Naranjo-Ortiz M."/>
            <person name="Looney B."/>
            <person name="Konkel Z."/>
            <person name="Slot J.C."/>
            <person name="Sakamoto Y."/>
            <person name="Steenwyk J.L."/>
            <person name="Rokas A."/>
            <person name="Carro J."/>
            <person name="Camarero S."/>
            <person name="Ferreira P."/>
            <person name="Molpeceres G."/>
            <person name="Ruiz-Duenas F.J."/>
            <person name="Serrano A."/>
            <person name="Henrissat B."/>
            <person name="Drula E."/>
            <person name="Hughes K.W."/>
            <person name="Mata J.L."/>
            <person name="Ishikawa N.K."/>
            <person name="Vargas-Isla R."/>
            <person name="Ushijima S."/>
            <person name="Smith C.A."/>
            <person name="Ahrendt S."/>
            <person name="Andreopoulos W."/>
            <person name="He G."/>
            <person name="Labutti K."/>
            <person name="Lipzen A."/>
            <person name="Ng V."/>
            <person name="Sandor L."/>
            <person name="Barry K."/>
            <person name="Martinez A.T."/>
            <person name="Xiao Y."/>
            <person name="Gibbons J.G."/>
            <person name="Terashima K."/>
            <person name="Hibbett D.S."/>
            <person name="Grigoriev I.V."/>
        </authorList>
    </citation>
    <scope>NUCLEOTIDE SEQUENCE</scope>
    <source>
        <strain evidence="2">Sp2 HRB7682 ss15</strain>
    </source>
</reference>
<reference evidence="2" key="2">
    <citation type="journal article" date="2023" name="Proc. Natl. Acad. Sci. U.S.A.">
        <title>A global phylogenomic analysis of the shiitake genus Lentinula.</title>
        <authorList>
            <person name="Sierra-Patev S."/>
            <person name="Min B."/>
            <person name="Naranjo-Ortiz M."/>
            <person name="Looney B."/>
            <person name="Konkel Z."/>
            <person name="Slot J.C."/>
            <person name="Sakamoto Y."/>
            <person name="Steenwyk J.L."/>
            <person name="Rokas A."/>
            <person name="Carro J."/>
            <person name="Camarero S."/>
            <person name="Ferreira P."/>
            <person name="Molpeceres G."/>
            <person name="Ruiz-Duenas F.J."/>
            <person name="Serrano A."/>
            <person name="Henrissat B."/>
            <person name="Drula E."/>
            <person name="Hughes K.W."/>
            <person name="Mata J.L."/>
            <person name="Ishikawa N.K."/>
            <person name="Vargas-Isla R."/>
            <person name="Ushijima S."/>
            <person name="Smith C.A."/>
            <person name="Donoghue J."/>
            <person name="Ahrendt S."/>
            <person name="Andreopoulos W."/>
            <person name="He G."/>
            <person name="LaButti K."/>
            <person name="Lipzen A."/>
            <person name="Ng V."/>
            <person name="Riley R."/>
            <person name="Sandor L."/>
            <person name="Barry K."/>
            <person name="Martinez A.T."/>
            <person name="Xiao Y."/>
            <person name="Gibbons J.G."/>
            <person name="Terashima K."/>
            <person name="Grigoriev I.V."/>
            <person name="Hibbett D."/>
        </authorList>
    </citation>
    <scope>NUCLEOTIDE SEQUENCE</scope>
    <source>
        <strain evidence="2">Sp2 HRB7682 ss15</strain>
    </source>
</reference>
<comment type="caution">
    <text evidence="2">The sequence shown here is derived from an EMBL/GenBank/DDBJ whole genome shotgun (WGS) entry which is preliminary data.</text>
</comment>
<organism evidence="2 3">
    <name type="scientific">Lentinula lateritia</name>
    <dbReference type="NCBI Taxonomy" id="40482"/>
    <lineage>
        <taxon>Eukaryota</taxon>
        <taxon>Fungi</taxon>
        <taxon>Dikarya</taxon>
        <taxon>Basidiomycota</taxon>
        <taxon>Agaricomycotina</taxon>
        <taxon>Agaricomycetes</taxon>
        <taxon>Agaricomycetidae</taxon>
        <taxon>Agaricales</taxon>
        <taxon>Marasmiineae</taxon>
        <taxon>Omphalotaceae</taxon>
        <taxon>Lentinula</taxon>
    </lineage>
</organism>
<evidence type="ECO:0000313" key="2">
    <source>
        <dbReference type="EMBL" id="KAJ4470559.1"/>
    </source>
</evidence>
<protein>
    <submittedName>
        <fullName evidence="2">Uncharacterized protein</fullName>
    </submittedName>
</protein>
<feature type="compositionally biased region" description="Polar residues" evidence="1">
    <location>
        <begin position="1"/>
        <end position="12"/>
    </location>
</feature>
<evidence type="ECO:0000313" key="3">
    <source>
        <dbReference type="Proteomes" id="UP001150238"/>
    </source>
</evidence>
<dbReference type="EMBL" id="JANVFS010000031">
    <property type="protein sequence ID" value="KAJ4470559.1"/>
    <property type="molecule type" value="Genomic_DNA"/>
</dbReference>